<dbReference type="PROSITE" id="PS50848">
    <property type="entry name" value="START"/>
    <property type="match status" value="1"/>
</dbReference>
<keyword evidence="4" id="KW-1185">Reference proteome</keyword>
<feature type="domain" description="START" evidence="2">
    <location>
        <begin position="75"/>
        <end position="216"/>
    </location>
</feature>
<dbReference type="InterPro" id="IPR023393">
    <property type="entry name" value="START-like_dom_sf"/>
</dbReference>
<dbReference type="Pfam" id="PF01852">
    <property type="entry name" value="START"/>
    <property type="match status" value="1"/>
</dbReference>
<evidence type="ECO:0000259" key="2">
    <source>
        <dbReference type="PROSITE" id="PS50848"/>
    </source>
</evidence>
<protein>
    <submittedName>
        <fullName evidence="3">START domain-containing protein</fullName>
    </submittedName>
</protein>
<evidence type="ECO:0000256" key="1">
    <source>
        <dbReference type="SAM" id="SignalP"/>
    </source>
</evidence>
<dbReference type="GO" id="GO:0005737">
    <property type="term" value="C:cytoplasm"/>
    <property type="evidence" value="ECO:0007669"/>
    <property type="project" value="UniProtKB-ARBA"/>
</dbReference>
<comment type="caution">
    <text evidence="3">The sequence shown here is derived from an EMBL/GenBank/DDBJ whole genome shotgun (WGS) entry which is preliminary data.</text>
</comment>
<organism evidence="3 4">
    <name type="scientific">Agitococcus lubricus</name>
    <dbReference type="NCBI Taxonomy" id="1077255"/>
    <lineage>
        <taxon>Bacteria</taxon>
        <taxon>Pseudomonadati</taxon>
        <taxon>Pseudomonadota</taxon>
        <taxon>Gammaproteobacteria</taxon>
        <taxon>Moraxellales</taxon>
        <taxon>Moraxellaceae</taxon>
        <taxon>Agitococcus</taxon>
    </lineage>
</organism>
<reference evidence="3 4" key="1">
    <citation type="submission" date="2018-04" db="EMBL/GenBank/DDBJ databases">
        <title>Genomic Encyclopedia of Archaeal and Bacterial Type Strains, Phase II (KMG-II): from individual species to whole genera.</title>
        <authorList>
            <person name="Goeker M."/>
        </authorList>
    </citation>
    <scope>NUCLEOTIDE SEQUENCE [LARGE SCALE GENOMIC DNA]</scope>
    <source>
        <strain evidence="3 4">DSM 5822</strain>
    </source>
</reference>
<gene>
    <name evidence="3" type="ORF">C8N29_105156</name>
</gene>
<dbReference type="Gene3D" id="3.30.530.20">
    <property type="match status" value="1"/>
</dbReference>
<dbReference type="AlphaFoldDB" id="A0A2T5J0F1"/>
<dbReference type="PANTHER" id="PTHR19308">
    <property type="entry name" value="PHOSPHATIDYLCHOLINE TRANSFER PROTEIN"/>
    <property type="match status" value="1"/>
</dbReference>
<accession>A0A2T5J0F1</accession>
<dbReference type="EMBL" id="QAON01000005">
    <property type="protein sequence ID" value="PTQ89828.1"/>
    <property type="molecule type" value="Genomic_DNA"/>
</dbReference>
<dbReference type="PANTHER" id="PTHR19308:SF14">
    <property type="entry name" value="START DOMAIN-CONTAINING PROTEIN"/>
    <property type="match status" value="1"/>
</dbReference>
<feature type="signal peptide" evidence="1">
    <location>
        <begin position="1"/>
        <end position="26"/>
    </location>
</feature>
<dbReference type="SUPFAM" id="SSF55961">
    <property type="entry name" value="Bet v1-like"/>
    <property type="match status" value="1"/>
</dbReference>
<evidence type="ECO:0000313" key="4">
    <source>
        <dbReference type="Proteomes" id="UP000244223"/>
    </source>
</evidence>
<name>A0A2T5J0F1_9GAMM</name>
<feature type="chain" id="PRO_5031125188" evidence="1">
    <location>
        <begin position="27"/>
        <end position="218"/>
    </location>
</feature>
<evidence type="ECO:0000313" key="3">
    <source>
        <dbReference type="EMBL" id="PTQ89828.1"/>
    </source>
</evidence>
<proteinExistence type="predicted"/>
<dbReference type="InterPro" id="IPR002913">
    <property type="entry name" value="START_lipid-bd_dom"/>
</dbReference>
<dbReference type="Proteomes" id="UP000244223">
    <property type="component" value="Unassembled WGS sequence"/>
</dbReference>
<keyword evidence="1" id="KW-0732">Signal</keyword>
<dbReference type="InterPro" id="IPR051213">
    <property type="entry name" value="START_lipid_transfer"/>
</dbReference>
<sequence>MKPIVSKMMPRLLFLCCASFFSHALAQADAHLPMTKLAIDKQGIKVWTYKVKNNPVFSYKAATSIYSSITNVSALLLNPNEAPKWAPYVRRIDVLSPTNAAGIAIYRMELDLPFPLTDRDVVIKSQLSYLADGSILLFNEATQDQRAPIQDNMVRVARYQGSWLLKPNTQGYVEITTSGYADLGGAIPASFANLFVEQQPYQMLQSMRSYLRDNRLQS</sequence>
<dbReference type="GO" id="GO:0008289">
    <property type="term" value="F:lipid binding"/>
    <property type="evidence" value="ECO:0007669"/>
    <property type="project" value="InterPro"/>
</dbReference>